<feature type="binding site" description="axial binding residue" evidence="12">
    <location>
        <position position="110"/>
    </location>
    <ligand>
        <name>heme</name>
        <dbReference type="ChEBI" id="CHEBI:30413"/>
        <note>ligand shared with second transmembrane subunit</note>
    </ligand>
    <ligandPart>
        <name>Fe</name>
        <dbReference type="ChEBI" id="CHEBI:18248"/>
    </ligandPart>
</feature>
<keyword evidence="6 13" id="KW-0812">Transmembrane</keyword>
<sequence length="154" mass="17264">MDDVRPAGRLFWFWVPVLPVFFDVLKDYVVMQTNRPVFLDLPSIRLPIPGIVSILHRISGVLLFVSLPLLLWLFAGTLGNAEAYETYRAFVGHPLVKLGLIVLLWAYLHHALAGIRFLLLDAHKGLALQTARLTAKLVFVTALVLTVILGVVLW</sequence>
<dbReference type="NCBIfam" id="TIGR02970">
    <property type="entry name" value="succ_dehyd_cytB"/>
    <property type="match status" value="1"/>
</dbReference>
<keyword evidence="8 13" id="KW-1133">Transmembrane helix</keyword>
<comment type="cofactor">
    <cofactor evidence="12">
        <name>heme</name>
        <dbReference type="ChEBI" id="CHEBI:30413"/>
    </cofactor>
    <text evidence="12">The heme is bound between the two transmembrane subunits.</text>
</comment>
<feature type="transmembrane region" description="Helical" evidence="13">
    <location>
        <begin position="51"/>
        <end position="75"/>
    </location>
</feature>
<evidence type="ECO:0000256" key="11">
    <source>
        <dbReference type="ARBA" id="ARBA00025912"/>
    </source>
</evidence>
<dbReference type="PATRIC" id="fig|1032488.3.peg.522"/>
<dbReference type="PIRSF" id="PIRSF000178">
    <property type="entry name" value="SDH_cyt_b560"/>
    <property type="match status" value="1"/>
</dbReference>
<dbReference type="PROSITE" id="PS01000">
    <property type="entry name" value="SDH_CYT_1"/>
    <property type="match status" value="1"/>
</dbReference>
<evidence type="ECO:0000256" key="4">
    <source>
        <dbReference type="ARBA" id="ARBA00020076"/>
    </source>
</evidence>
<dbReference type="Proteomes" id="UP000003019">
    <property type="component" value="Unassembled WGS sequence"/>
</dbReference>
<gene>
    <name evidence="14" type="primary">sdhC</name>
    <name evidence="14" type="ORF">HMPREF9371_0571</name>
</gene>
<dbReference type="GO" id="GO:0006099">
    <property type="term" value="P:tricarboxylic acid cycle"/>
    <property type="evidence" value="ECO:0007669"/>
    <property type="project" value="InterPro"/>
</dbReference>
<dbReference type="InterPro" id="IPR000701">
    <property type="entry name" value="SuccDH_FuR_B_TM-su"/>
</dbReference>
<evidence type="ECO:0000256" key="7">
    <source>
        <dbReference type="ARBA" id="ARBA00022723"/>
    </source>
</evidence>
<dbReference type="InterPro" id="IPR034804">
    <property type="entry name" value="SQR/QFR_C/D"/>
</dbReference>
<evidence type="ECO:0000256" key="9">
    <source>
        <dbReference type="ARBA" id="ARBA00023004"/>
    </source>
</evidence>
<dbReference type="InterPro" id="IPR014314">
    <property type="entry name" value="Succ_DH_cytb556"/>
</dbReference>
<organism evidence="14 15">
    <name type="scientific">Neisseria shayeganii 871</name>
    <dbReference type="NCBI Taxonomy" id="1032488"/>
    <lineage>
        <taxon>Bacteria</taxon>
        <taxon>Pseudomonadati</taxon>
        <taxon>Pseudomonadota</taxon>
        <taxon>Betaproteobacteria</taxon>
        <taxon>Neisseriales</taxon>
        <taxon>Neisseriaceae</taxon>
        <taxon>Neisseria</taxon>
    </lineage>
</organism>
<feature type="transmembrane region" description="Helical" evidence="13">
    <location>
        <begin position="95"/>
        <end position="119"/>
    </location>
</feature>
<keyword evidence="7 12" id="KW-0479">Metal-binding</keyword>
<name>G4CG32_9NEIS</name>
<proteinExistence type="inferred from homology"/>
<dbReference type="Pfam" id="PF01127">
    <property type="entry name" value="Sdh_cyt"/>
    <property type="match status" value="1"/>
</dbReference>
<evidence type="ECO:0000256" key="3">
    <source>
        <dbReference type="ARBA" id="ARBA00007244"/>
    </source>
</evidence>
<reference evidence="14 15" key="1">
    <citation type="submission" date="2011-05" db="EMBL/GenBank/DDBJ databases">
        <authorList>
            <person name="Muzny D."/>
            <person name="Qin X."/>
            <person name="Deng J."/>
            <person name="Jiang H."/>
            <person name="Liu Y."/>
            <person name="Qu J."/>
            <person name="Song X.-Z."/>
            <person name="Zhang L."/>
            <person name="Thornton R."/>
            <person name="Coyle M."/>
            <person name="Francisco L."/>
            <person name="Jackson L."/>
            <person name="Javaid M."/>
            <person name="Korchina V."/>
            <person name="Kovar C."/>
            <person name="Mata R."/>
            <person name="Mathew T."/>
            <person name="Ngo R."/>
            <person name="Nguyen L."/>
            <person name="Nguyen N."/>
            <person name="Okwuonu G."/>
            <person name="Ongeri F."/>
            <person name="Pham C."/>
            <person name="Simmons D."/>
            <person name="Wilczek-Boney K."/>
            <person name="Hale W."/>
            <person name="Jakkamsetti A."/>
            <person name="Pham P."/>
            <person name="Ruth R."/>
            <person name="San Lucas F."/>
            <person name="Warren J."/>
            <person name="Zhang J."/>
            <person name="Zhao Z."/>
            <person name="Zhou C."/>
            <person name="Zhu D."/>
            <person name="Lee S."/>
            <person name="Bess C."/>
            <person name="Blankenburg K."/>
            <person name="Forbes L."/>
            <person name="Fu Q."/>
            <person name="Gubbala S."/>
            <person name="Hirani K."/>
            <person name="Jayaseelan J.C."/>
            <person name="Lara F."/>
            <person name="Munidasa M."/>
            <person name="Palculict T."/>
            <person name="Patil S."/>
            <person name="Pu L.-L."/>
            <person name="Saada N."/>
            <person name="Tang L."/>
            <person name="Weissenberger G."/>
            <person name="Zhu Y."/>
            <person name="Hemphill L."/>
            <person name="Shang Y."/>
            <person name="Youmans B."/>
            <person name="Ayvaz T."/>
            <person name="Ross M."/>
            <person name="Santibanez J."/>
            <person name="Aqrawi P."/>
            <person name="Gross S."/>
            <person name="Joshi V."/>
            <person name="Fowler G."/>
            <person name="Nazareth L."/>
            <person name="Reid J."/>
            <person name="Worley K."/>
            <person name="Petrosino J."/>
            <person name="Highlander S."/>
            <person name="Gibbs R."/>
        </authorList>
    </citation>
    <scope>NUCLEOTIDE SEQUENCE [LARGE SCALE GENOMIC DNA]</scope>
    <source>
        <strain evidence="14 15">871</strain>
    </source>
</reference>
<comment type="subunit">
    <text evidence="11">Part of an enzyme complex containing four subunits: a flavoprotein, an iron-sulfur protein, plus two membrane-anchoring proteins, SdhC and SdhD. The complex can form homotrimers.</text>
</comment>
<evidence type="ECO:0000256" key="12">
    <source>
        <dbReference type="PIRSR" id="PIRSR000178-1"/>
    </source>
</evidence>
<keyword evidence="9 12" id="KW-0408">Iron</keyword>
<dbReference type="CDD" id="cd03499">
    <property type="entry name" value="SQR_TypeC_SdhC"/>
    <property type="match status" value="1"/>
</dbReference>
<dbReference type="InterPro" id="IPR018495">
    <property type="entry name" value="Succ_DH_cyt_bsu_CS"/>
</dbReference>
<evidence type="ECO:0000256" key="5">
    <source>
        <dbReference type="ARBA" id="ARBA00022617"/>
    </source>
</evidence>
<dbReference type="GO" id="GO:0046872">
    <property type="term" value="F:metal ion binding"/>
    <property type="evidence" value="ECO:0007669"/>
    <property type="project" value="UniProtKB-KW"/>
</dbReference>
<dbReference type="PANTHER" id="PTHR10978">
    <property type="entry name" value="SUCCINATE DEHYDROGENASE CYTOCHROME B560 SUBUNIT"/>
    <property type="match status" value="1"/>
</dbReference>
<evidence type="ECO:0000313" key="15">
    <source>
        <dbReference type="Proteomes" id="UP000003019"/>
    </source>
</evidence>
<evidence type="ECO:0000256" key="6">
    <source>
        <dbReference type="ARBA" id="ARBA00022692"/>
    </source>
</evidence>
<comment type="function">
    <text evidence="1">Membrane-anchoring subunit of succinate dehydrogenase (SDH).</text>
</comment>
<protein>
    <recommendedName>
        <fullName evidence="4">Succinate dehydrogenase cytochrome b556 subunit</fullName>
    </recommendedName>
</protein>
<evidence type="ECO:0000256" key="8">
    <source>
        <dbReference type="ARBA" id="ARBA00022989"/>
    </source>
</evidence>
<dbReference type="Gene3D" id="1.20.1300.10">
    <property type="entry name" value="Fumarate reductase/succinate dehydrogenase, transmembrane subunit"/>
    <property type="match status" value="1"/>
</dbReference>
<evidence type="ECO:0000313" key="14">
    <source>
        <dbReference type="EMBL" id="EGY53201.1"/>
    </source>
</evidence>
<evidence type="ECO:0000256" key="2">
    <source>
        <dbReference type="ARBA" id="ARBA00004141"/>
    </source>
</evidence>
<feature type="transmembrane region" description="Helical" evidence="13">
    <location>
        <begin position="131"/>
        <end position="153"/>
    </location>
</feature>
<accession>G4CG32</accession>
<dbReference type="GO" id="GO:0009055">
    <property type="term" value="F:electron transfer activity"/>
    <property type="evidence" value="ECO:0007669"/>
    <property type="project" value="InterPro"/>
</dbReference>
<evidence type="ECO:0000256" key="1">
    <source>
        <dbReference type="ARBA" id="ARBA00004050"/>
    </source>
</evidence>
<keyword evidence="10 13" id="KW-0472">Membrane</keyword>
<comment type="similarity">
    <text evidence="3">Belongs to the cytochrome b560 family.</text>
</comment>
<keyword evidence="15" id="KW-1185">Reference proteome</keyword>
<dbReference type="SUPFAM" id="SSF81343">
    <property type="entry name" value="Fumarate reductase respiratory complex transmembrane subunits"/>
    <property type="match status" value="1"/>
</dbReference>
<evidence type="ECO:0000256" key="13">
    <source>
        <dbReference type="SAM" id="Phobius"/>
    </source>
</evidence>
<comment type="caution">
    <text evidence="14">The sequence shown here is derived from an EMBL/GenBank/DDBJ whole genome shotgun (WGS) entry which is preliminary data.</text>
</comment>
<evidence type="ECO:0000256" key="10">
    <source>
        <dbReference type="ARBA" id="ARBA00023136"/>
    </source>
</evidence>
<feature type="transmembrane region" description="Helical" evidence="13">
    <location>
        <begin position="12"/>
        <end position="30"/>
    </location>
</feature>
<keyword evidence="14" id="KW-0560">Oxidoreductase</keyword>
<comment type="subcellular location">
    <subcellularLocation>
        <location evidence="2">Membrane</location>
        <topology evidence="2">Multi-pass membrane protein</topology>
    </subcellularLocation>
</comment>
<keyword evidence="5 12" id="KW-0349">Heme</keyword>
<dbReference type="HOGENOM" id="CLU_094691_2_0_4"/>
<dbReference type="AlphaFoldDB" id="G4CG32"/>
<dbReference type="STRING" id="1032488.HMPREF9371_0571"/>
<dbReference type="GO" id="GO:0016491">
    <property type="term" value="F:oxidoreductase activity"/>
    <property type="evidence" value="ECO:0007669"/>
    <property type="project" value="UniProtKB-KW"/>
</dbReference>
<dbReference type="GO" id="GO:0005886">
    <property type="term" value="C:plasma membrane"/>
    <property type="evidence" value="ECO:0007669"/>
    <property type="project" value="TreeGrafter"/>
</dbReference>
<dbReference type="PANTHER" id="PTHR10978:SF5">
    <property type="entry name" value="SUCCINATE DEHYDROGENASE CYTOCHROME B560 SUBUNIT, MITOCHONDRIAL"/>
    <property type="match status" value="1"/>
</dbReference>
<dbReference type="EMBL" id="AGAY01000021">
    <property type="protein sequence ID" value="EGY53201.1"/>
    <property type="molecule type" value="Genomic_DNA"/>
</dbReference>